<keyword evidence="3" id="KW-1185">Reference proteome</keyword>
<dbReference type="RefSeq" id="YP_009613003.1">
    <property type="nucleotide sequence ID" value="NC_042019.1"/>
</dbReference>
<sequence length="276" mass="30077">MSLKDKLLAESSEKLGAVAVELDSIFESVQLDEAVKENVSTAFEQAVRSAAITLAESHIADIASSAETQLAEGIEAARVEVETKLYEDADKFLTHLGKEWLKENALQVKTNIKSELFESFATGLKELFIENNVSVPEEQVDVIDELNAELDESTAEIKSLFDKNLALEEQISSLKKEKAISEATAGLTESQKEKVLSLVEGLEYGDSYSPKLSAIVEMVANSGQKEQKPIQEQALNIDESAAAVNFEPEVIVEQNDNKQANNSMAAYLAAASRMSS</sequence>
<dbReference type="GeneID" id="40089373"/>
<evidence type="ECO:0000256" key="1">
    <source>
        <dbReference type="SAM" id="Coils"/>
    </source>
</evidence>
<dbReference type="InterPro" id="IPR057966">
    <property type="entry name" value="T4_SCAF"/>
</dbReference>
<accession>A0A223LGB2</accession>
<evidence type="ECO:0000313" key="3">
    <source>
        <dbReference type="Proteomes" id="UP000221110"/>
    </source>
</evidence>
<keyword evidence="1" id="KW-0175">Coiled coil</keyword>
<feature type="coiled-coil region" evidence="1">
    <location>
        <begin position="143"/>
        <end position="184"/>
    </location>
</feature>
<name>A0A223LGB2_9CAUD</name>
<reference evidence="2 3" key="1">
    <citation type="submission" date="2017-07" db="EMBL/GenBank/DDBJ databases">
        <title>In vitro design and evaluation of phage cocktails against multidrug-resistant Aeromonas salmonicida.</title>
        <authorList>
            <person name="Chen L."/>
            <person name="Yuan S."/>
            <person name="Ma Y."/>
        </authorList>
    </citation>
    <scope>NUCLEOTIDE SEQUENCE [LARGE SCALE GENOMIC DNA]</scope>
</reference>
<dbReference type="KEGG" id="vg:40089373"/>
<dbReference type="EMBL" id="MF479730">
    <property type="protein sequence ID" value="ASU00552.1"/>
    <property type="molecule type" value="Genomic_DNA"/>
</dbReference>
<dbReference type="Proteomes" id="UP000221110">
    <property type="component" value="Segment"/>
</dbReference>
<proteinExistence type="predicted"/>
<dbReference type="Pfam" id="PF25623">
    <property type="entry name" value="T4_CASP"/>
    <property type="match status" value="1"/>
</dbReference>
<evidence type="ECO:0000313" key="2">
    <source>
        <dbReference type="EMBL" id="ASU00552.1"/>
    </source>
</evidence>
<organism evidence="2 3">
    <name type="scientific">Aeromonas phage AS-gz</name>
    <dbReference type="NCBI Taxonomy" id="2026082"/>
    <lineage>
        <taxon>Viruses</taxon>
        <taxon>Duplodnaviria</taxon>
        <taxon>Heunggongvirae</taxon>
        <taxon>Uroviricota</taxon>
        <taxon>Caudoviricetes</taxon>
        <taxon>Pantevenvirales</taxon>
        <taxon>Straboviridae</taxon>
        <taxon>Tulanevirus</taxon>
        <taxon>Tulanevirus asgz</taxon>
    </lineage>
</organism>
<protein>
    <submittedName>
        <fullName evidence="2">Prohead assembly</fullName>
    </submittedName>
</protein>